<accession>A0A931MXL4</accession>
<keyword evidence="4" id="KW-1003">Cell membrane</keyword>
<dbReference type="InterPro" id="IPR051613">
    <property type="entry name" value="ABC_transp_permease_HisMQ"/>
</dbReference>
<dbReference type="InterPro" id="IPR035906">
    <property type="entry name" value="MetI-like_sf"/>
</dbReference>
<dbReference type="Gene3D" id="1.10.3720.10">
    <property type="entry name" value="MetI-like"/>
    <property type="match status" value="1"/>
</dbReference>
<reference evidence="11" key="1">
    <citation type="submission" date="2020-12" db="EMBL/GenBank/DDBJ databases">
        <title>Methylobrevis albus sp. nov., isolated from fresh water lack sediment.</title>
        <authorList>
            <person name="Zou Q."/>
        </authorList>
    </citation>
    <scope>NUCLEOTIDE SEQUENCE</scope>
    <source>
        <strain evidence="11">L22</strain>
    </source>
</reference>
<evidence type="ECO:0000256" key="8">
    <source>
        <dbReference type="ARBA" id="ARBA00023136"/>
    </source>
</evidence>
<dbReference type="GO" id="GO:0043190">
    <property type="term" value="C:ATP-binding cassette (ABC) transporter complex"/>
    <property type="evidence" value="ECO:0007669"/>
    <property type="project" value="InterPro"/>
</dbReference>
<feature type="transmembrane region" description="Helical" evidence="9">
    <location>
        <begin position="152"/>
        <end position="170"/>
    </location>
</feature>
<dbReference type="PANTHER" id="PTHR30133:SF2">
    <property type="entry name" value="ARGININE ABC TRANSPORTER PERMEASE PROTEIN ARTQ"/>
    <property type="match status" value="1"/>
</dbReference>
<sequence length="237" mass="24420">MSDLIGLIGFGDKGWGFALLGGAIVTVEVAASAYLLGLAIGLLGAAAKLRGGRIARGIAETYTTVVRGLPEILLILFVYYGGTSAVRGLAGLVAPGVTIEIDAFAAGVAALGLISGAYSTEVFRGAILAVASGQREAAQALGLGRWLVFRKVVLPQALAVGMPALGNLWLVTLKDSALISVVGLRDLVGIAASGAAFSRQPFTFYMVVALIFLTLSLVSMLALGAMERRLTRGRREG</sequence>
<dbReference type="Proteomes" id="UP000631694">
    <property type="component" value="Unassembled WGS sequence"/>
</dbReference>
<dbReference type="RefSeq" id="WP_197312363.1">
    <property type="nucleotide sequence ID" value="NZ_JADZLT010000054.1"/>
</dbReference>
<comment type="similarity">
    <text evidence="2">Belongs to the binding-protein-dependent transport system permease family. HisMQ subfamily.</text>
</comment>
<keyword evidence="6 9" id="KW-0812">Transmembrane</keyword>
<dbReference type="AlphaFoldDB" id="A0A931MXL4"/>
<feature type="transmembrane region" description="Helical" evidence="9">
    <location>
        <begin position="15"/>
        <end position="43"/>
    </location>
</feature>
<dbReference type="PROSITE" id="PS50928">
    <property type="entry name" value="ABC_TM1"/>
    <property type="match status" value="1"/>
</dbReference>
<evidence type="ECO:0000256" key="9">
    <source>
        <dbReference type="RuleBase" id="RU363032"/>
    </source>
</evidence>
<dbReference type="InterPro" id="IPR000515">
    <property type="entry name" value="MetI-like"/>
</dbReference>
<dbReference type="NCBIfam" id="TIGR01726">
    <property type="entry name" value="HEQRo_perm_3TM"/>
    <property type="match status" value="1"/>
</dbReference>
<evidence type="ECO:0000256" key="7">
    <source>
        <dbReference type="ARBA" id="ARBA00022989"/>
    </source>
</evidence>
<dbReference type="Pfam" id="PF00528">
    <property type="entry name" value="BPD_transp_1"/>
    <property type="match status" value="1"/>
</dbReference>
<evidence type="ECO:0000256" key="4">
    <source>
        <dbReference type="ARBA" id="ARBA00022475"/>
    </source>
</evidence>
<name>A0A931MXL4_9HYPH</name>
<keyword evidence="8 9" id="KW-0472">Membrane</keyword>
<dbReference type="PANTHER" id="PTHR30133">
    <property type="entry name" value="CATIONIC AMINO ACID TRANSPORTER, MEMBRANE COMPONENT"/>
    <property type="match status" value="1"/>
</dbReference>
<dbReference type="GO" id="GO:0022857">
    <property type="term" value="F:transmembrane transporter activity"/>
    <property type="evidence" value="ECO:0007669"/>
    <property type="project" value="InterPro"/>
</dbReference>
<gene>
    <name evidence="11" type="ORF">I5731_15730</name>
</gene>
<evidence type="ECO:0000256" key="6">
    <source>
        <dbReference type="ARBA" id="ARBA00022692"/>
    </source>
</evidence>
<evidence type="ECO:0000256" key="1">
    <source>
        <dbReference type="ARBA" id="ARBA00004429"/>
    </source>
</evidence>
<evidence type="ECO:0000259" key="10">
    <source>
        <dbReference type="PROSITE" id="PS50928"/>
    </source>
</evidence>
<keyword evidence="5" id="KW-0997">Cell inner membrane</keyword>
<feature type="domain" description="ABC transmembrane type-1" evidence="10">
    <location>
        <begin position="23"/>
        <end position="223"/>
    </location>
</feature>
<keyword evidence="12" id="KW-1185">Reference proteome</keyword>
<dbReference type="CDD" id="cd06261">
    <property type="entry name" value="TM_PBP2"/>
    <property type="match status" value="1"/>
</dbReference>
<keyword evidence="3 9" id="KW-0813">Transport</keyword>
<evidence type="ECO:0000313" key="11">
    <source>
        <dbReference type="EMBL" id="MBH0239273.1"/>
    </source>
</evidence>
<evidence type="ECO:0000313" key="12">
    <source>
        <dbReference type="Proteomes" id="UP000631694"/>
    </source>
</evidence>
<organism evidence="11 12">
    <name type="scientific">Methylobrevis albus</name>
    <dbReference type="NCBI Taxonomy" id="2793297"/>
    <lineage>
        <taxon>Bacteria</taxon>
        <taxon>Pseudomonadati</taxon>
        <taxon>Pseudomonadota</taxon>
        <taxon>Alphaproteobacteria</taxon>
        <taxon>Hyphomicrobiales</taxon>
        <taxon>Pleomorphomonadaceae</taxon>
        <taxon>Methylobrevis</taxon>
    </lineage>
</organism>
<dbReference type="InterPro" id="IPR010065">
    <property type="entry name" value="AA_ABC_transptr_permease_3TM"/>
</dbReference>
<dbReference type="SUPFAM" id="SSF161098">
    <property type="entry name" value="MetI-like"/>
    <property type="match status" value="1"/>
</dbReference>
<proteinExistence type="inferred from homology"/>
<keyword evidence="7 9" id="KW-1133">Transmembrane helix</keyword>
<comment type="subcellular location">
    <subcellularLocation>
        <location evidence="1">Cell inner membrane</location>
        <topology evidence="1">Multi-pass membrane protein</topology>
    </subcellularLocation>
    <subcellularLocation>
        <location evidence="9">Cell membrane</location>
        <topology evidence="9">Multi-pass membrane protein</topology>
    </subcellularLocation>
</comment>
<feature type="transmembrane region" description="Helical" evidence="9">
    <location>
        <begin position="203"/>
        <end position="225"/>
    </location>
</feature>
<protein>
    <submittedName>
        <fullName evidence="11">ABC transporter permease subunit</fullName>
    </submittedName>
</protein>
<evidence type="ECO:0000256" key="3">
    <source>
        <dbReference type="ARBA" id="ARBA00022448"/>
    </source>
</evidence>
<evidence type="ECO:0000256" key="2">
    <source>
        <dbReference type="ARBA" id="ARBA00010072"/>
    </source>
</evidence>
<dbReference type="EMBL" id="JADZLT010000054">
    <property type="protein sequence ID" value="MBH0239273.1"/>
    <property type="molecule type" value="Genomic_DNA"/>
</dbReference>
<evidence type="ECO:0000256" key="5">
    <source>
        <dbReference type="ARBA" id="ARBA00022519"/>
    </source>
</evidence>
<comment type="caution">
    <text evidence="11">The sequence shown here is derived from an EMBL/GenBank/DDBJ whole genome shotgun (WGS) entry which is preliminary data.</text>
</comment>